<sequence length="77" mass="8044">MIDGCGAFSCADRKSPCLLASLFAVPTRDDCLAPSVVPRQLRPVSLAGLLNLDADRCTALVLGSGYARGRLQVNPAV</sequence>
<evidence type="ECO:0000313" key="1">
    <source>
        <dbReference type="EMBL" id="ACM06240.1"/>
    </source>
</evidence>
<dbReference type="HOGENOM" id="CLU_2636890_0_0_0"/>
<dbReference type="STRING" id="309801.trd_1467"/>
<protein>
    <submittedName>
        <fullName evidence="1">Uncharacterized protein</fullName>
    </submittedName>
</protein>
<dbReference type="Proteomes" id="UP000000447">
    <property type="component" value="Chromosome"/>
</dbReference>
<organism evidence="1 2">
    <name type="scientific">Thermomicrobium roseum (strain ATCC 27502 / DSM 5159 / P-2)</name>
    <dbReference type="NCBI Taxonomy" id="309801"/>
    <lineage>
        <taxon>Bacteria</taxon>
        <taxon>Pseudomonadati</taxon>
        <taxon>Thermomicrobiota</taxon>
        <taxon>Thermomicrobia</taxon>
        <taxon>Thermomicrobiales</taxon>
        <taxon>Thermomicrobiaceae</taxon>
        <taxon>Thermomicrobium</taxon>
    </lineage>
</organism>
<accession>B9KZJ7</accession>
<name>B9KZJ7_THERP</name>
<gene>
    <name evidence="1" type="ordered locus">trd_1467</name>
</gene>
<proteinExistence type="predicted"/>
<evidence type="ECO:0000313" key="2">
    <source>
        <dbReference type="Proteomes" id="UP000000447"/>
    </source>
</evidence>
<reference evidence="1 2" key="1">
    <citation type="journal article" date="2009" name="PLoS ONE">
        <title>Complete genome sequence of the aerobic CO-oxidizing thermophile Thermomicrobium roseum.</title>
        <authorList>
            <person name="Wu D."/>
            <person name="Raymond J."/>
            <person name="Wu M."/>
            <person name="Chatterji S."/>
            <person name="Ren Q."/>
            <person name="Graham J.E."/>
            <person name="Bryant D.A."/>
            <person name="Robb F."/>
            <person name="Colman A."/>
            <person name="Tallon L.J."/>
            <person name="Badger J.H."/>
            <person name="Madupu R."/>
            <person name="Ward N.L."/>
            <person name="Eisen J.A."/>
        </authorList>
    </citation>
    <scope>NUCLEOTIDE SEQUENCE [LARGE SCALE GENOMIC DNA]</scope>
    <source>
        <strain evidence="2">ATCC 27502 / DSM 5159 / P-2</strain>
    </source>
</reference>
<dbReference type="KEGG" id="tro:trd_1467"/>
<dbReference type="AlphaFoldDB" id="B9KZJ7"/>
<dbReference type="EMBL" id="CP001275">
    <property type="protein sequence ID" value="ACM06240.1"/>
    <property type="molecule type" value="Genomic_DNA"/>
</dbReference>
<keyword evidence="2" id="KW-1185">Reference proteome</keyword>